<dbReference type="InterPro" id="IPR000697">
    <property type="entry name" value="WH1/EVH1_dom"/>
</dbReference>
<evidence type="ECO:0000313" key="4">
    <source>
        <dbReference type="Proteomes" id="UP001140172"/>
    </source>
</evidence>
<proteinExistence type="predicted"/>
<reference evidence="3" key="1">
    <citation type="submission" date="2022-07" db="EMBL/GenBank/DDBJ databases">
        <title>Phylogenomic reconstructions and comparative analyses of Kickxellomycotina fungi.</title>
        <authorList>
            <person name="Reynolds N.K."/>
            <person name="Stajich J.E."/>
            <person name="Barry K."/>
            <person name="Grigoriev I.V."/>
            <person name="Crous P."/>
            <person name="Smith M.E."/>
        </authorList>
    </citation>
    <scope>NUCLEOTIDE SEQUENCE</scope>
    <source>
        <strain evidence="3">BCRC 34489</strain>
    </source>
</reference>
<gene>
    <name evidence="3" type="ORF">GGI15_001185</name>
</gene>
<feature type="compositionally biased region" description="Polar residues" evidence="1">
    <location>
        <begin position="229"/>
        <end position="241"/>
    </location>
</feature>
<feature type="compositionally biased region" description="Polar residues" evidence="1">
    <location>
        <begin position="110"/>
        <end position="128"/>
    </location>
</feature>
<name>A0A9W8HPR6_9FUNG</name>
<dbReference type="SMART" id="SM00461">
    <property type="entry name" value="WH1"/>
    <property type="match status" value="1"/>
</dbReference>
<dbReference type="Proteomes" id="UP001140172">
    <property type="component" value="Unassembled WGS sequence"/>
</dbReference>
<dbReference type="Pfam" id="PF00568">
    <property type="entry name" value="WH1"/>
    <property type="match status" value="1"/>
</dbReference>
<dbReference type="OrthoDB" id="8963340at2759"/>
<dbReference type="SUPFAM" id="SSF50729">
    <property type="entry name" value="PH domain-like"/>
    <property type="match status" value="1"/>
</dbReference>
<feature type="compositionally biased region" description="Low complexity" evidence="1">
    <location>
        <begin position="242"/>
        <end position="256"/>
    </location>
</feature>
<feature type="domain" description="WH1" evidence="2">
    <location>
        <begin position="1"/>
        <end position="106"/>
    </location>
</feature>
<feature type="region of interest" description="Disordered" evidence="1">
    <location>
        <begin position="192"/>
        <end position="258"/>
    </location>
</feature>
<evidence type="ECO:0000259" key="2">
    <source>
        <dbReference type="PROSITE" id="PS50229"/>
    </source>
</evidence>
<feature type="compositionally biased region" description="Low complexity" evidence="1">
    <location>
        <begin position="193"/>
        <end position="228"/>
    </location>
</feature>
<accession>A0A9W8HPR6</accession>
<protein>
    <recommendedName>
        <fullName evidence="2">WH1 domain-containing protein</fullName>
    </recommendedName>
</protein>
<dbReference type="Gene3D" id="2.30.29.30">
    <property type="entry name" value="Pleckstrin-homology domain (PH domain)/Phosphotyrosine-binding domain (PTB)"/>
    <property type="match status" value="1"/>
</dbReference>
<feature type="region of interest" description="Disordered" evidence="1">
    <location>
        <begin position="110"/>
        <end position="129"/>
    </location>
</feature>
<keyword evidence="4" id="KW-1185">Reference proteome</keyword>
<sequence length="302" mass="32303">MPAPSMLSHDDRSTILNVQPKPKHVGLVLVKDTHNNDASFLRIINLSPSGKSVLWEQELYRGFEFTRHAPFFFTVVGDEYVFGLDFADADEATKFEEKVKKRARKIMKQQQQQRVSVSNGPSATQRSLNLDDEKYRKLVKALAAYNITESMLDDPNTAKLIKDFVNQNGTRAVSAVSASNAPVLGTAVSASANGSTRTASNGSTNGSTRTATNGSTNGSTRTTPNGSTDSTTRTASNGSARTSTNGPTNGPTNGSPWSAISGTSASTVSAAICANGYAFYGWRFPKQSVGVDSGSWRNRCTA</sequence>
<dbReference type="EMBL" id="JANBUM010000041">
    <property type="protein sequence ID" value="KAJ2786864.1"/>
    <property type="molecule type" value="Genomic_DNA"/>
</dbReference>
<comment type="caution">
    <text evidence="3">The sequence shown here is derived from an EMBL/GenBank/DDBJ whole genome shotgun (WGS) entry which is preliminary data.</text>
</comment>
<dbReference type="PROSITE" id="PS50229">
    <property type="entry name" value="WH1"/>
    <property type="match status" value="1"/>
</dbReference>
<organism evidence="3 4">
    <name type="scientific">Coemansia interrupta</name>
    <dbReference type="NCBI Taxonomy" id="1126814"/>
    <lineage>
        <taxon>Eukaryota</taxon>
        <taxon>Fungi</taxon>
        <taxon>Fungi incertae sedis</taxon>
        <taxon>Zoopagomycota</taxon>
        <taxon>Kickxellomycotina</taxon>
        <taxon>Kickxellomycetes</taxon>
        <taxon>Kickxellales</taxon>
        <taxon>Kickxellaceae</taxon>
        <taxon>Coemansia</taxon>
    </lineage>
</organism>
<evidence type="ECO:0000313" key="3">
    <source>
        <dbReference type="EMBL" id="KAJ2786864.1"/>
    </source>
</evidence>
<dbReference type="AlphaFoldDB" id="A0A9W8HPR6"/>
<dbReference type="InterPro" id="IPR011993">
    <property type="entry name" value="PH-like_dom_sf"/>
</dbReference>
<evidence type="ECO:0000256" key="1">
    <source>
        <dbReference type="SAM" id="MobiDB-lite"/>
    </source>
</evidence>